<evidence type="ECO:0000256" key="4">
    <source>
        <dbReference type="ARBA" id="ARBA00022679"/>
    </source>
</evidence>
<feature type="transmembrane region" description="Helical" evidence="9">
    <location>
        <begin position="20"/>
        <end position="39"/>
    </location>
</feature>
<evidence type="ECO:0000256" key="8">
    <source>
        <dbReference type="ARBA" id="ARBA00023012"/>
    </source>
</evidence>
<dbReference type="InterPro" id="IPR003594">
    <property type="entry name" value="HATPase_dom"/>
</dbReference>
<keyword evidence="7" id="KW-0067">ATP-binding</keyword>
<feature type="domain" description="Histidine kinase" evidence="10">
    <location>
        <begin position="267"/>
        <end position="470"/>
    </location>
</feature>
<keyword evidence="9" id="KW-0472">Membrane</keyword>
<evidence type="ECO:0000313" key="12">
    <source>
        <dbReference type="Proteomes" id="UP001464378"/>
    </source>
</evidence>
<evidence type="ECO:0000256" key="7">
    <source>
        <dbReference type="ARBA" id="ARBA00022840"/>
    </source>
</evidence>
<organism evidence="11 12">
    <name type="scientific">Pseudoflavonifractor intestinihominis</name>
    <dbReference type="NCBI Taxonomy" id="3133171"/>
    <lineage>
        <taxon>Bacteria</taxon>
        <taxon>Bacillati</taxon>
        <taxon>Bacillota</taxon>
        <taxon>Clostridia</taxon>
        <taxon>Eubacteriales</taxon>
        <taxon>Oscillospiraceae</taxon>
        <taxon>Pseudoflavonifractor</taxon>
    </lineage>
</organism>
<dbReference type="PROSITE" id="PS50109">
    <property type="entry name" value="HIS_KIN"/>
    <property type="match status" value="1"/>
</dbReference>
<feature type="transmembrane region" description="Helical" evidence="9">
    <location>
        <begin position="219"/>
        <end position="239"/>
    </location>
</feature>
<dbReference type="InterPro" id="IPR036890">
    <property type="entry name" value="HATPase_C_sf"/>
</dbReference>
<dbReference type="PRINTS" id="PR00344">
    <property type="entry name" value="BCTRLSENSOR"/>
</dbReference>
<dbReference type="PANTHER" id="PTHR43065:SF10">
    <property type="entry name" value="PEROXIDE STRESS-ACTIVATED HISTIDINE KINASE MAK3"/>
    <property type="match status" value="1"/>
</dbReference>
<dbReference type="InterPro" id="IPR005467">
    <property type="entry name" value="His_kinase_dom"/>
</dbReference>
<dbReference type="GO" id="GO:0016301">
    <property type="term" value="F:kinase activity"/>
    <property type="evidence" value="ECO:0007669"/>
    <property type="project" value="UniProtKB-KW"/>
</dbReference>
<evidence type="ECO:0000256" key="1">
    <source>
        <dbReference type="ARBA" id="ARBA00000085"/>
    </source>
</evidence>
<comment type="catalytic activity">
    <reaction evidence="1">
        <text>ATP + protein L-histidine = ADP + protein N-phospho-L-histidine.</text>
        <dbReference type="EC" id="2.7.13.3"/>
    </reaction>
</comment>
<keyword evidence="9" id="KW-0812">Transmembrane</keyword>
<feature type="transmembrane region" description="Helical" evidence="9">
    <location>
        <begin position="157"/>
        <end position="175"/>
    </location>
</feature>
<reference evidence="11 12" key="1">
    <citation type="submission" date="2024-03" db="EMBL/GenBank/DDBJ databases">
        <title>Human intestinal bacterial collection.</title>
        <authorList>
            <person name="Pauvert C."/>
            <person name="Hitch T.C.A."/>
            <person name="Clavel T."/>
        </authorList>
    </citation>
    <scope>NUCLEOTIDE SEQUENCE [LARGE SCALE GENOMIC DNA]</scope>
    <source>
        <strain evidence="11 12">CLA-AP-H29</strain>
    </source>
</reference>
<dbReference type="InterPro" id="IPR004358">
    <property type="entry name" value="Sig_transdc_His_kin-like_C"/>
</dbReference>
<proteinExistence type="predicted"/>
<evidence type="ECO:0000256" key="2">
    <source>
        <dbReference type="ARBA" id="ARBA00012438"/>
    </source>
</evidence>
<evidence type="ECO:0000256" key="5">
    <source>
        <dbReference type="ARBA" id="ARBA00022741"/>
    </source>
</evidence>
<feature type="transmembrane region" description="Helical" evidence="9">
    <location>
        <begin position="187"/>
        <end position="207"/>
    </location>
</feature>
<feature type="transmembrane region" description="Helical" evidence="9">
    <location>
        <begin position="85"/>
        <end position="107"/>
    </location>
</feature>
<dbReference type="CDD" id="cd00075">
    <property type="entry name" value="HATPase"/>
    <property type="match status" value="1"/>
</dbReference>
<evidence type="ECO:0000256" key="3">
    <source>
        <dbReference type="ARBA" id="ARBA00022553"/>
    </source>
</evidence>
<keyword evidence="4" id="KW-0808">Transferase</keyword>
<keyword evidence="3" id="KW-0597">Phosphoprotein</keyword>
<dbReference type="SMART" id="SM00387">
    <property type="entry name" value="HATPase_c"/>
    <property type="match status" value="1"/>
</dbReference>
<evidence type="ECO:0000259" key="10">
    <source>
        <dbReference type="PROSITE" id="PS50109"/>
    </source>
</evidence>
<dbReference type="SUPFAM" id="SSF55874">
    <property type="entry name" value="ATPase domain of HSP90 chaperone/DNA topoisomerase II/histidine kinase"/>
    <property type="match status" value="1"/>
</dbReference>
<keyword evidence="6 11" id="KW-0418">Kinase</keyword>
<dbReference type="RefSeq" id="WP_349232741.1">
    <property type="nucleotide sequence ID" value="NZ_JBBMFK010000046.1"/>
</dbReference>
<name>A0ABV1ECR9_9FIRM</name>
<accession>A0ABV1ECR9</accession>
<dbReference type="EMBL" id="JBBMFK010000046">
    <property type="protein sequence ID" value="MEQ2445114.1"/>
    <property type="molecule type" value="Genomic_DNA"/>
</dbReference>
<protein>
    <recommendedName>
        <fullName evidence="2">histidine kinase</fullName>
        <ecNumber evidence="2">2.7.13.3</ecNumber>
    </recommendedName>
</protein>
<dbReference type="PANTHER" id="PTHR43065">
    <property type="entry name" value="SENSOR HISTIDINE KINASE"/>
    <property type="match status" value="1"/>
</dbReference>
<evidence type="ECO:0000256" key="9">
    <source>
        <dbReference type="SAM" id="Phobius"/>
    </source>
</evidence>
<keyword evidence="12" id="KW-1185">Reference proteome</keyword>
<feature type="transmembrane region" description="Helical" evidence="9">
    <location>
        <begin position="46"/>
        <end position="65"/>
    </location>
</feature>
<dbReference type="Gene3D" id="3.30.565.10">
    <property type="entry name" value="Histidine kinase-like ATPase, C-terminal domain"/>
    <property type="match status" value="1"/>
</dbReference>
<evidence type="ECO:0000256" key="6">
    <source>
        <dbReference type="ARBA" id="ARBA00022777"/>
    </source>
</evidence>
<sequence>MDQFNVIHEAAQQGLPGEMLLVFTMVLWCIFTLILLADLHNKLNNWCFISGILFSVGALKEYLFYTLGPQLIQASIWTDDFSEGLYSVLSAVFYYLAMPSVLVFAFFFHRLEQQAGRWFLFLSIAAYLPAAALVCIFPFTQTLYFQQDTVFCLSVAGYNWGMGILSTVVLLHALWEERLSMRFQQRRLAAMTMLVPLWFWLVSAFPYHALGIPNLRKLWQFNLIIALCILIFFLCRAFHGGIWGLRFRRETYDWTSGGQVIQRNAHYVGHALKNDLAKIEWCTALMQSRGYLDHELDIINGAVLHLKQFVNRTKLYAQQITLMPELCAVKPLFQSTVAETVFPMDRDIILSVGRCDAQPLFCDQTHLREMLSNLIDNAVNAMPEGGRIELSYCCQRWKAVISVTDTGYGMEPGTLQQVFDPYFTTRQGGGNMGLGLYYCWNVMNAHHGSISVKSAPGRGSTVSLCFPMHRQNVHKGGVQ</sequence>
<feature type="transmembrane region" description="Helical" evidence="9">
    <location>
        <begin position="119"/>
        <end position="145"/>
    </location>
</feature>
<gene>
    <name evidence="11" type="ORF">WMO64_16830</name>
</gene>
<keyword evidence="9" id="KW-1133">Transmembrane helix</keyword>
<comment type="caution">
    <text evidence="11">The sequence shown here is derived from an EMBL/GenBank/DDBJ whole genome shotgun (WGS) entry which is preliminary data.</text>
</comment>
<dbReference type="EC" id="2.7.13.3" evidence="2"/>
<keyword evidence="5" id="KW-0547">Nucleotide-binding</keyword>
<evidence type="ECO:0000313" key="11">
    <source>
        <dbReference type="EMBL" id="MEQ2445114.1"/>
    </source>
</evidence>
<keyword evidence="8" id="KW-0902">Two-component regulatory system</keyword>
<dbReference type="Pfam" id="PF02518">
    <property type="entry name" value="HATPase_c"/>
    <property type="match status" value="1"/>
</dbReference>
<dbReference type="Proteomes" id="UP001464378">
    <property type="component" value="Unassembled WGS sequence"/>
</dbReference>